<keyword evidence="3" id="KW-1185">Reference proteome</keyword>
<dbReference type="Proteomes" id="UP000272560">
    <property type="component" value="Unassembled WGS sequence"/>
</dbReference>
<dbReference type="RefSeq" id="WP_120149108.1">
    <property type="nucleotide sequence ID" value="NZ_QZVT01000005.1"/>
</dbReference>
<organism evidence="2 3">
    <name type="scientific">Arthrobacter cheniae</name>
    <dbReference type="NCBI Taxonomy" id="1258888"/>
    <lineage>
        <taxon>Bacteria</taxon>
        <taxon>Bacillati</taxon>
        <taxon>Actinomycetota</taxon>
        <taxon>Actinomycetes</taxon>
        <taxon>Micrococcales</taxon>
        <taxon>Micrococcaceae</taxon>
        <taxon>Arthrobacter</taxon>
    </lineage>
</organism>
<name>A0A3A5M6G8_9MICC</name>
<keyword evidence="1" id="KW-1133">Transmembrane helix</keyword>
<comment type="caution">
    <text evidence="2">The sequence shown here is derived from an EMBL/GenBank/DDBJ whole genome shotgun (WGS) entry which is preliminary data.</text>
</comment>
<gene>
    <name evidence="2" type="ORF">D6T63_11115</name>
</gene>
<protein>
    <submittedName>
        <fullName evidence="2">Uncharacterized protein</fullName>
    </submittedName>
</protein>
<dbReference type="AlphaFoldDB" id="A0A3A5M6G8"/>
<dbReference type="EMBL" id="QZVT01000005">
    <property type="protein sequence ID" value="RJT79162.1"/>
    <property type="molecule type" value="Genomic_DNA"/>
</dbReference>
<dbReference type="OrthoDB" id="4950273at2"/>
<evidence type="ECO:0000313" key="3">
    <source>
        <dbReference type="Proteomes" id="UP000272560"/>
    </source>
</evidence>
<sequence length="104" mass="10705">MSGATLAKSTMKFGARLGIAAIVLIVLGPLINRNFGVGDSLGLMPLSAAWESAPVAVLVSLTYLILLVPCVVLSATLITTSLVIRHAEAAEQAMTTEDSASNAH</sequence>
<proteinExistence type="predicted"/>
<feature type="transmembrane region" description="Helical" evidence="1">
    <location>
        <begin position="57"/>
        <end position="84"/>
    </location>
</feature>
<keyword evidence="1" id="KW-0812">Transmembrane</keyword>
<keyword evidence="1" id="KW-0472">Membrane</keyword>
<evidence type="ECO:0000313" key="2">
    <source>
        <dbReference type="EMBL" id="RJT79162.1"/>
    </source>
</evidence>
<reference evidence="2 3" key="1">
    <citation type="submission" date="2018-09" db="EMBL/GenBank/DDBJ databases">
        <title>Novel species of Arthrobacter.</title>
        <authorList>
            <person name="Liu Q."/>
            <person name="Xin Y.-H."/>
        </authorList>
    </citation>
    <scope>NUCLEOTIDE SEQUENCE [LARGE SCALE GENOMIC DNA]</scope>
    <source>
        <strain evidence="2 3">Hz2</strain>
    </source>
</reference>
<accession>A0A3A5M6G8</accession>
<evidence type="ECO:0000256" key="1">
    <source>
        <dbReference type="SAM" id="Phobius"/>
    </source>
</evidence>